<comment type="caution">
    <text evidence="2">The sequence shown here is derived from an EMBL/GenBank/DDBJ whole genome shotgun (WGS) entry which is preliminary data.</text>
</comment>
<organism evidence="2 3">
    <name type="scientific">Candidatus Marithioploca araucensis</name>
    <dbReference type="NCBI Taxonomy" id="70273"/>
    <lineage>
        <taxon>Bacteria</taxon>
        <taxon>Pseudomonadati</taxon>
        <taxon>Pseudomonadota</taxon>
        <taxon>Gammaproteobacteria</taxon>
        <taxon>Thiotrichales</taxon>
        <taxon>Thiotrichaceae</taxon>
        <taxon>Candidatus Marithioploca</taxon>
    </lineage>
</organism>
<name>A0ABT7VVX2_9GAMM</name>
<protein>
    <submittedName>
        <fullName evidence="2">Uncharacterized protein</fullName>
    </submittedName>
</protein>
<evidence type="ECO:0000256" key="1">
    <source>
        <dbReference type="SAM" id="Coils"/>
    </source>
</evidence>
<dbReference type="EMBL" id="JAUCGM010000812">
    <property type="protein sequence ID" value="MDM8563696.1"/>
    <property type="molecule type" value="Genomic_DNA"/>
</dbReference>
<feature type="coiled-coil region" evidence="1">
    <location>
        <begin position="90"/>
        <end position="117"/>
    </location>
</feature>
<feature type="non-terminal residue" evidence="2">
    <location>
        <position position="1"/>
    </location>
</feature>
<keyword evidence="1" id="KW-0175">Coiled coil</keyword>
<accession>A0ABT7VVX2</accession>
<feature type="coiled-coil region" evidence="1">
    <location>
        <begin position="334"/>
        <end position="361"/>
    </location>
</feature>
<keyword evidence="3" id="KW-1185">Reference proteome</keyword>
<sequence>EVTEQFTQQRQVLDALPNAPDLNLLRAVLTRACKYGNLEEILAKDVQEVRLFTERAEIGLKQIGWNQSLEALEKAALPKIERIDRFILRFNEFENDRQRIKERLLEARQRNERSTQKINALSWAGEIPTEEALEKARNLREKHWQKIKKLKSPHAPLKKEKNNLSLFEVKDDNVYPFDTPTLTKKGETAVFETFEETMLDADELSDRLRREAKRVAEYSILLSEQKGAQREQEQQTKKWHTVETLINNLQKEWEESWKTTSIKPWSPTEMRSWLNEAFALRRQAAILRERRQHLQVQQELISALCKELIQALTALKTFVKGKLLTRLSDLIGQGEACINEVTNLQRQRDNLQLEINNLYKDQQRTLIAQQQANDALKQWQTNWAQAMNPLLMPPDTPSETAR</sequence>
<evidence type="ECO:0000313" key="2">
    <source>
        <dbReference type="EMBL" id="MDM8563696.1"/>
    </source>
</evidence>
<gene>
    <name evidence="2" type="ORF">QUF54_10115</name>
</gene>
<reference evidence="2" key="1">
    <citation type="submission" date="2023-06" db="EMBL/GenBank/DDBJ databases">
        <title>Uncultivated large filamentous bacteria from sulfidic sediments reveal new species and different genomic features in energy metabolism and defense.</title>
        <authorList>
            <person name="Fonseca A."/>
        </authorList>
    </citation>
    <scope>NUCLEOTIDE SEQUENCE</scope>
    <source>
        <strain evidence="2">HSG4</strain>
    </source>
</reference>
<evidence type="ECO:0000313" key="3">
    <source>
        <dbReference type="Proteomes" id="UP001171945"/>
    </source>
</evidence>
<proteinExistence type="predicted"/>
<feature type="non-terminal residue" evidence="2">
    <location>
        <position position="402"/>
    </location>
</feature>
<dbReference type="Proteomes" id="UP001171945">
    <property type="component" value="Unassembled WGS sequence"/>
</dbReference>